<sequence>MRTPLTSKELPPPCRSIRDQLNNSHHDVNTRTEGRILMAIIGLGPTPPAGGTFLLGLEKTQPHTITLPTRETRTSSLIRWLLIHVFVVPSPVGYDLP</sequence>
<reference evidence="2 3" key="1">
    <citation type="journal article" date="2019" name="Sci. Rep.">
        <title>Orb-weaving spider Araneus ventricosus genome elucidates the spidroin gene catalogue.</title>
        <authorList>
            <person name="Kono N."/>
            <person name="Nakamura H."/>
            <person name="Ohtoshi R."/>
            <person name="Moran D.A.P."/>
            <person name="Shinohara A."/>
            <person name="Yoshida Y."/>
            <person name="Fujiwara M."/>
            <person name="Mori M."/>
            <person name="Tomita M."/>
            <person name="Arakawa K."/>
        </authorList>
    </citation>
    <scope>NUCLEOTIDE SEQUENCE [LARGE SCALE GENOMIC DNA]</scope>
</reference>
<protein>
    <submittedName>
        <fullName evidence="2">Uncharacterized protein</fullName>
    </submittedName>
</protein>
<proteinExistence type="predicted"/>
<evidence type="ECO:0000313" key="3">
    <source>
        <dbReference type="Proteomes" id="UP000499080"/>
    </source>
</evidence>
<evidence type="ECO:0000256" key="1">
    <source>
        <dbReference type="SAM" id="MobiDB-lite"/>
    </source>
</evidence>
<name>A0A4Y2A640_ARAVE</name>
<organism evidence="2 3">
    <name type="scientific">Araneus ventricosus</name>
    <name type="common">Orbweaver spider</name>
    <name type="synonym">Epeira ventricosa</name>
    <dbReference type="NCBI Taxonomy" id="182803"/>
    <lineage>
        <taxon>Eukaryota</taxon>
        <taxon>Metazoa</taxon>
        <taxon>Ecdysozoa</taxon>
        <taxon>Arthropoda</taxon>
        <taxon>Chelicerata</taxon>
        <taxon>Arachnida</taxon>
        <taxon>Araneae</taxon>
        <taxon>Araneomorphae</taxon>
        <taxon>Entelegynae</taxon>
        <taxon>Araneoidea</taxon>
        <taxon>Araneidae</taxon>
        <taxon>Araneus</taxon>
    </lineage>
</organism>
<dbReference type="EMBL" id="BGPR01000006">
    <property type="protein sequence ID" value="GBL74706.1"/>
    <property type="molecule type" value="Genomic_DNA"/>
</dbReference>
<gene>
    <name evidence="2" type="ORF">AVEN_243585_1</name>
</gene>
<dbReference type="AlphaFoldDB" id="A0A4Y2A640"/>
<feature type="region of interest" description="Disordered" evidence="1">
    <location>
        <begin position="1"/>
        <end position="28"/>
    </location>
</feature>
<keyword evidence="3" id="KW-1185">Reference proteome</keyword>
<accession>A0A4Y2A640</accession>
<dbReference type="Proteomes" id="UP000499080">
    <property type="component" value="Unassembled WGS sequence"/>
</dbReference>
<comment type="caution">
    <text evidence="2">The sequence shown here is derived from an EMBL/GenBank/DDBJ whole genome shotgun (WGS) entry which is preliminary data.</text>
</comment>
<evidence type="ECO:0000313" key="2">
    <source>
        <dbReference type="EMBL" id="GBL74706.1"/>
    </source>
</evidence>